<sequence length="129" mass="14055">MKARPTKRVPPRPGSSVLIPHPPKKAPVVNLALLPLCRPSSPPRLWLRAFFPGRTQPRLRDTTSRGGALAARSHETVLRLQRASAGYSPLPYCDVRGNVLPFPCKSAVASFEVLSGVLSGRSRPWRADG</sequence>
<dbReference type="GeneID" id="27312812"/>
<keyword evidence="3" id="KW-1185">Reference proteome</keyword>
<evidence type="ECO:0000313" key="3">
    <source>
        <dbReference type="Proteomes" id="UP000053259"/>
    </source>
</evidence>
<dbReference type="Proteomes" id="UP000053259">
    <property type="component" value="Unassembled WGS sequence"/>
</dbReference>
<proteinExistence type="predicted"/>
<name>A0A0D2AB75_9PEZI</name>
<gene>
    <name evidence="2" type="ORF">PV09_04839</name>
</gene>
<reference evidence="2 3" key="1">
    <citation type="submission" date="2015-01" db="EMBL/GenBank/DDBJ databases">
        <title>The Genome Sequence of Ochroconis gallopava CBS43764.</title>
        <authorList>
            <consortium name="The Broad Institute Genomics Platform"/>
            <person name="Cuomo C."/>
            <person name="de Hoog S."/>
            <person name="Gorbushina A."/>
            <person name="Stielow B."/>
            <person name="Teixiera M."/>
            <person name="Abouelleil A."/>
            <person name="Chapman S.B."/>
            <person name="Priest M."/>
            <person name="Young S.K."/>
            <person name="Wortman J."/>
            <person name="Nusbaum C."/>
            <person name="Birren B."/>
        </authorList>
    </citation>
    <scope>NUCLEOTIDE SEQUENCE [LARGE SCALE GENOMIC DNA]</scope>
    <source>
        <strain evidence="2 3">CBS 43764</strain>
    </source>
</reference>
<accession>A0A0D2AB75</accession>
<dbReference type="EMBL" id="KN847542">
    <property type="protein sequence ID" value="KIW04013.1"/>
    <property type="molecule type" value="Genomic_DNA"/>
</dbReference>
<dbReference type="AlphaFoldDB" id="A0A0D2AB75"/>
<dbReference type="HOGENOM" id="CLU_1950481_0_0_1"/>
<feature type="compositionally biased region" description="Basic residues" evidence="1">
    <location>
        <begin position="1"/>
        <end position="10"/>
    </location>
</feature>
<protein>
    <submittedName>
        <fullName evidence="2">Uncharacterized protein</fullName>
    </submittedName>
</protein>
<dbReference type="InParanoid" id="A0A0D2AB75"/>
<dbReference type="VEuPathDB" id="FungiDB:PV09_04839"/>
<feature type="region of interest" description="Disordered" evidence="1">
    <location>
        <begin position="1"/>
        <end position="21"/>
    </location>
</feature>
<evidence type="ECO:0000313" key="2">
    <source>
        <dbReference type="EMBL" id="KIW04013.1"/>
    </source>
</evidence>
<dbReference type="RefSeq" id="XP_016213882.1">
    <property type="nucleotide sequence ID" value="XM_016358264.1"/>
</dbReference>
<organism evidence="2 3">
    <name type="scientific">Verruconis gallopava</name>
    <dbReference type="NCBI Taxonomy" id="253628"/>
    <lineage>
        <taxon>Eukaryota</taxon>
        <taxon>Fungi</taxon>
        <taxon>Dikarya</taxon>
        <taxon>Ascomycota</taxon>
        <taxon>Pezizomycotina</taxon>
        <taxon>Dothideomycetes</taxon>
        <taxon>Pleosporomycetidae</taxon>
        <taxon>Venturiales</taxon>
        <taxon>Sympoventuriaceae</taxon>
        <taxon>Verruconis</taxon>
    </lineage>
</organism>
<evidence type="ECO:0000256" key="1">
    <source>
        <dbReference type="SAM" id="MobiDB-lite"/>
    </source>
</evidence>